<dbReference type="InterPro" id="IPR002133">
    <property type="entry name" value="S-AdoMet_synthetase"/>
</dbReference>
<dbReference type="PROSITE" id="PS00376">
    <property type="entry name" value="ADOMET_SYNTHASE_1"/>
    <property type="match status" value="1"/>
</dbReference>
<evidence type="ECO:0000256" key="9">
    <source>
        <dbReference type="ARBA" id="ARBA00022958"/>
    </source>
</evidence>
<evidence type="ECO:0000256" key="7">
    <source>
        <dbReference type="ARBA" id="ARBA00022840"/>
    </source>
</evidence>
<accession>A0ABY7BEZ2</accession>
<evidence type="ECO:0000256" key="8">
    <source>
        <dbReference type="ARBA" id="ARBA00022842"/>
    </source>
</evidence>
<feature type="binding site" description="in other chain" evidence="10">
    <location>
        <position position="14"/>
    </location>
    <ligand>
        <name>ATP</name>
        <dbReference type="ChEBI" id="CHEBI:30616"/>
        <note>ligand shared between two neighboring subunits</note>
    </ligand>
</feature>
<dbReference type="PIRSF" id="PIRSF000497">
    <property type="entry name" value="MAT"/>
    <property type="match status" value="1"/>
</dbReference>
<comment type="cofactor">
    <cofactor evidence="10">
        <name>K(+)</name>
        <dbReference type="ChEBI" id="CHEBI:29103"/>
    </cofactor>
    <text evidence="10">Binds 1 potassium ion per subunit.</text>
</comment>
<dbReference type="InterPro" id="IPR022628">
    <property type="entry name" value="S-AdoMet_synt_N"/>
</dbReference>
<reference evidence="16" key="1">
    <citation type="submission" date="2022-12" db="EMBL/GenBank/DDBJ databases">
        <authorList>
            <person name="Bing R.G."/>
            <person name="Willard D.J."/>
            <person name="Manesh M.J.H."/>
            <person name="Laemthong T."/>
            <person name="Crosby J.R."/>
            <person name="Kelly R.M."/>
        </authorList>
    </citation>
    <scope>NUCLEOTIDE SEQUENCE</scope>
    <source>
        <strain evidence="16">DSM 8991</strain>
    </source>
</reference>
<dbReference type="Proteomes" id="UP001164745">
    <property type="component" value="Chromosome"/>
</dbReference>
<proteinExistence type="inferred from homology"/>
<keyword evidence="3 10" id="KW-0554">One-carbon metabolism</keyword>
<evidence type="ECO:0000259" key="14">
    <source>
        <dbReference type="Pfam" id="PF02772"/>
    </source>
</evidence>
<feature type="binding site" evidence="10">
    <location>
        <position position="272"/>
    </location>
    <ligand>
        <name>ATP</name>
        <dbReference type="ChEBI" id="CHEBI:30616"/>
        <note>ligand shared between two neighboring subunits</note>
    </ligand>
</feature>
<organism evidence="16 17">
    <name type="scientific">Caldicellulosiruptor naganoensis</name>
    <dbReference type="NCBI Taxonomy" id="29324"/>
    <lineage>
        <taxon>Bacteria</taxon>
        <taxon>Bacillati</taxon>
        <taxon>Bacillota</taxon>
        <taxon>Bacillota incertae sedis</taxon>
        <taxon>Caldicellulosiruptorales</taxon>
        <taxon>Caldicellulosiruptoraceae</taxon>
        <taxon>Caldicellulosiruptor</taxon>
    </lineage>
</organism>
<feature type="binding site" description="in other chain" evidence="10">
    <location>
        <begin position="255"/>
        <end position="256"/>
    </location>
    <ligand>
        <name>ATP</name>
        <dbReference type="ChEBI" id="CHEBI:30616"/>
        <note>ligand shared between two neighboring subunits</note>
    </ligand>
</feature>
<dbReference type="InterPro" id="IPR022636">
    <property type="entry name" value="S-AdoMet_synthetase_sfam"/>
</dbReference>
<feature type="binding site" description="in other chain" evidence="10">
    <location>
        <position position="280"/>
    </location>
    <ligand>
        <name>L-methionine</name>
        <dbReference type="ChEBI" id="CHEBI:57844"/>
        <note>ligand shared between two neighboring subunits</note>
    </ligand>
</feature>
<evidence type="ECO:0000256" key="4">
    <source>
        <dbReference type="ARBA" id="ARBA00022679"/>
    </source>
</evidence>
<gene>
    <name evidence="10 16" type="primary">metK</name>
    <name evidence="16" type="ORF">OTJ99_001994</name>
</gene>
<dbReference type="RefSeq" id="WP_045166350.1">
    <property type="nucleotide sequence ID" value="NZ_CP113864.1"/>
</dbReference>
<dbReference type="Gene3D" id="3.30.300.10">
    <property type="match status" value="3"/>
</dbReference>
<keyword evidence="9 10" id="KW-0630">Potassium</keyword>
<comment type="function">
    <text evidence="10">Catalyzes the formation of S-adenosylmethionine (AdoMet) from methionine and ATP. The overall synthetic reaction is composed of two sequential steps, AdoMet formation and the subsequent tripolyphosphate hydrolysis which occurs prior to release of AdoMet from the enzyme.</text>
</comment>
<comment type="cofactor">
    <cofactor evidence="10">
        <name>Mg(2+)</name>
        <dbReference type="ChEBI" id="CHEBI:18420"/>
    </cofactor>
    <text evidence="10">Binds 2 divalent ions per subunit.</text>
</comment>
<keyword evidence="10" id="KW-0963">Cytoplasm</keyword>
<evidence type="ECO:0000256" key="1">
    <source>
        <dbReference type="ARBA" id="ARBA00005224"/>
    </source>
</evidence>
<feature type="domain" description="S-adenosylmethionine synthetase central" evidence="14">
    <location>
        <begin position="125"/>
        <end position="241"/>
    </location>
</feature>
<feature type="binding site" description="in other chain" evidence="10">
    <location>
        <position position="98"/>
    </location>
    <ligand>
        <name>L-methionine</name>
        <dbReference type="ChEBI" id="CHEBI:57844"/>
        <note>ligand shared between two neighboring subunits</note>
    </ligand>
</feature>
<sequence length="396" mass="43546">MRKLFTSESVTEGHPDKICDQISDAVLDAILEKDPYARVACEVAVTTGLVLVMGEITTKCYVDIPKIARDTIREIGYTRAKYGFDADTCAVITSIDEQSPDIAMGVDKALEAKLGEMTDDDIEAIGAGDQGMMFGFACDETPVLMPMPIYLAHKLARRLAYVRKEGILPYLRPDGKTQVTVEYEDDRPVRVDTIVVSTQHSPEVTHAQIEADVIEHVIKPVIPEGMLDKNTKIFVNPTGRFVIGGPQGDSGLTGRKIIVDTYGGYARHGGGAFSGKDPTKVDRSATYAARYVAKNIVAAGLAKKCEVQLSYAIGVARPLSIRVDTFGTGKIDDEKIAEIVKRVFDLRPAAIIRDLDLRRPIYKQVAAYGHFGREDLDLPWERTDKVDIILKEAQNL</sequence>
<feature type="binding site" evidence="10">
    <location>
        <position position="42"/>
    </location>
    <ligand>
        <name>K(+)</name>
        <dbReference type="ChEBI" id="CHEBI:29103"/>
    </ligand>
</feature>
<feature type="binding site" evidence="10">
    <location>
        <position position="249"/>
    </location>
    <ligand>
        <name>ATP</name>
        <dbReference type="ChEBI" id="CHEBI:30616"/>
        <note>ligand shared between two neighboring subunits</note>
    </ligand>
</feature>
<feature type="domain" description="S-adenosylmethionine synthetase N-terminal" evidence="13">
    <location>
        <begin position="3"/>
        <end position="100"/>
    </location>
</feature>
<dbReference type="CDD" id="cd18079">
    <property type="entry name" value="S-AdoMet_synt"/>
    <property type="match status" value="1"/>
</dbReference>
<evidence type="ECO:0000256" key="11">
    <source>
        <dbReference type="RuleBase" id="RU000542"/>
    </source>
</evidence>
<evidence type="ECO:0000256" key="3">
    <source>
        <dbReference type="ARBA" id="ARBA00022563"/>
    </source>
</evidence>
<dbReference type="InterPro" id="IPR022631">
    <property type="entry name" value="ADOMET_SYNTHASE_CS"/>
</dbReference>
<evidence type="ECO:0000313" key="17">
    <source>
        <dbReference type="Proteomes" id="UP001164745"/>
    </source>
</evidence>
<keyword evidence="4 10" id="KW-0808">Transferase</keyword>
<keyword evidence="8 10" id="KW-0460">Magnesium</keyword>
<dbReference type="Pfam" id="PF02773">
    <property type="entry name" value="S-AdoMet_synt_C"/>
    <property type="match status" value="1"/>
</dbReference>
<feature type="binding site" evidence="10">
    <location>
        <position position="276"/>
    </location>
    <ligand>
        <name>ATP</name>
        <dbReference type="ChEBI" id="CHEBI:30616"/>
        <note>ligand shared between two neighboring subunits</note>
    </ligand>
</feature>
<evidence type="ECO:0000256" key="2">
    <source>
        <dbReference type="ARBA" id="ARBA00009685"/>
    </source>
</evidence>
<keyword evidence="5 10" id="KW-0479">Metal-binding</keyword>
<evidence type="ECO:0000256" key="10">
    <source>
        <dbReference type="HAMAP-Rule" id="MF_00086"/>
    </source>
</evidence>
<comment type="similarity">
    <text evidence="2 10 12">Belongs to the AdoMet synthase family.</text>
</comment>
<feature type="binding site" evidence="10">
    <location>
        <position position="16"/>
    </location>
    <ligand>
        <name>Mg(2+)</name>
        <dbReference type="ChEBI" id="CHEBI:18420"/>
    </ligand>
</feature>
<comment type="subunit">
    <text evidence="10">Homotetramer; dimer of dimers.</text>
</comment>
<dbReference type="InterPro" id="IPR022629">
    <property type="entry name" value="S-AdoMet_synt_central"/>
</dbReference>
<comment type="pathway">
    <text evidence="1 10">Amino-acid biosynthesis; S-adenosyl-L-methionine biosynthesis; S-adenosyl-L-methionine from L-methionine: step 1/1.</text>
</comment>
<feature type="binding site" description="in other chain" evidence="10">
    <location>
        <begin position="240"/>
        <end position="241"/>
    </location>
    <ligand>
        <name>ATP</name>
        <dbReference type="ChEBI" id="CHEBI:30616"/>
        <note>ligand shared between two neighboring subunits</note>
    </ligand>
</feature>
<evidence type="ECO:0000256" key="12">
    <source>
        <dbReference type="RuleBase" id="RU004462"/>
    </source>
</evidence>
<feature type="binding site" description="in other chain" evidence="10">
    <location>
        <begin position="174"/>
        <end position="176"/>
    </location>
    <ligand>
        <name>ATP</name>
        <dbReference type="ChEBI" id="CHEBI:30616"/>
        <note>ligand shared between two neighboring subunits</note>
    </ligand>
</feature>
<dbReference type="InterPro" id="IPR022630">
    <property type="entry name" value="S-AdoMet_synt_C"/>
</dbReference>
<dbReference type="PANTHER" id="PTHR11964">
    <property type="entry name" value="S-ADENOSYLMETHIONINE SYNTHETASE"/>
    <property type="match status" value="1"/>
</dbReference>
<feature type="binding site" description="in other chain" evidence="10">
    <location>
        <position position="55"/>
    </location>
    <ligand>
        <name>L-methionine</name>
        <dbReference type="ChEBI" id="CHEBI:57844"/>
        <note>ligand shared between two neighboring subunits</note>
    </ligand>
</feature>
<evidence type="ECO:0000256" key="5">
    <source>
        <dbReference type="ARBA" id="ARBA00022723"/>
    </source>
</evidence>
<dbReference type="GO" id="GO:0004478">
    <property type="term" value="F:methionine adenosyltransferase activity"/>
    <property type="evidence" value="ECO:0007669"/>
    <property type="project" value="UniProtKB-EC"/>
</dbReference>
<dbReference type="NCBIfam" id="TIGR01034">
    <property type="entry name" value="metK"/>
    <property type="match status" value="1"/>
</dbReference>
<dbReference type="SUPFAM" id="SSF55973">
    <property type="entry name" value="S-adenosylmethionine synthetase"/>
    <property type="match status" value="3"/>
</dbReference>
<dbReference type="HAMAP" id="MF_00086">
    <property type="entry name" value="S_AdoMet_synth1"/>
    <property type="match status" value="1"/>
</dbReference>
<dbReference type="EMBL" id="CP113864">
    <property type="protein sequence ID" value="WAM31169.1"/>
    <property type="molecule type" value="Genomic_DNA"/>
</dbReference>
<protein>
    <recommendedName>
        <fullName evidence="10">S-adenosylmethionine synthase</fullName>
        <shortName evidence="10">AdoMet synthase</shortName>
        <ecNumber evidence="10">2.5.1.6</ecNumber>
    </recommendedName>
    <alternativeName>
        <fullName evidence="10">MAT</fullName>
    </alternativeName>
    <alternativeName>
        <fullName evidence="10">Methionine adenosyltransferase</fullName>
    </alternativeName>
</protein>
<evidence type="ECO:0000259" key="13">
    <source>
        <dbReference type="Pfam" id="PF00438"/>
    </source>
</evidence>
<evidence type="ECO:0000259" key="15">
    <source>
        <dbReference type="Pfam" id="PF02773"/>
    </source>
</evidence>
<keyword evidence="7 10" id="KW-0067">ATP-binding</keyword>
<comment type="catalytic activity">
    <reaction evidence="10">
        <text>L-methionine + ATP + H2O = S-adenosyl-L-methionine + phosphate + diphosphate</text>
        <dbReference type="Rhea" id="RHEA:21080"/>
        <dbReference type="ChEBI" id="CHEBI:15377"/>
        <dbReference type="ChEBI" id="CHEBI:30616"/>
        <dbReference type="ChEBI" id="CHEBI:33019"/>
        <dbReference type="ChEBI" id="CHEBI:43474"/>
        <dbReference type="ChEBI" id="CHEBI:57844"/>
        <dbReference type="ChEBI" id="CHEBI:59789"/>
        <dbReference type="EC" id="2.5.1.6"/>
    </reaction>
</comment>
<feature type="domain" description="S-adenosylmethionine synthetase C-terminal" evidence="15">
    <location>
        <begin position="243"/>
        <end position="382"/>
    </location>
</feature>
<dbReference type="Pfam" id="PF02772">
    <property type="entry name" value="S-AdoMet_synt_M"/>
    <property type="match status" value="1"/>
</dbReference>
<evidence type="ECO:0000256" key="6">
    <source>
        <dbReference type="ARBA" id="ARBA00022741"/>
    </source>
</evidence>
<feature type="region of interest" description="Flexible loop" evidence="10">
    <location>
        <begin position="98"/>
        <end position="108"/>
    </location>
</feature>
<dbReference type="Pfam" id="PF00438">
    <property type="entry name" value="S-AdoMet_synt_N"/>
    <property type="match status" value="1"/>
</dbReference>
<keyword evidence="17" id="KW-1185">Reference proteome</keyword>
<dbReference type="EC" id="2.5.1.6" evidence="10"/>
<comment type="subcellular location">
    <subcellularLocation>
        <location evidence="10 11">Cytoplasm</location>
    </subcellularLocation>
</comment>
<keyword evidence="6 10" id="KW-0547">Nucleotide-binding</keyword>
<name>A0ABY7BEZ2_9FIRM</name>
<dbReference type="PROSITE" id="PS00377">
    <property type="entry name" value="ADOMET_SYNTHASE_2"/>
    <property type="match status" value="1"/>
</dbReference>
<feature type="binding site" evidence="10">
    <location>
        <position position="249"/>
    </location>
    <ligand>
        <name>L-methionine</name>
        <dbReference type="ChEBI" id="CHEBI:57844"/>
        <note>ligand shared between two neighboring subunits</note>
    </ligand>
</feature>
<evidence type="ECO:0000313" key="16">
    <source>
        <dbReference type="EMBL" id="WAM31169.1"/>
    </source>
</evidence>